<dbReference type="GO" id="GO:0016705">
    <property type="term" value="F:oxidoreductase activity, acting on paired donors, with incorporation or reduction of molecular oxygen"/>
    <property type="evidence" value="ECO:0007669"/>
    <property type="project" value="InterPro"/>
</dbReference>
<keyword evidence="4" id="KW-1185">Reference proteome</keyword>
<organism evidence="3 4">
    <name type="scientific">Thermomonospora echinospora</name>
    <dbReference type="NCBI Taxonomy" id="1992"/>
    <lineage>
        <taxon>Bacteria</taxon>
        <taxon>Bacillati</taxon>
        <taxon>Actinomycetota</taxon>
        <taxon>Actinomycetes</taxon>
        <taxon>Streptosporangiales</taxon>
        <taxon>Thermomonosporaceae</taxon>
        <taxon>Thermomonospora</taxon>
    </lineage>
</organism>
<dbReference type="EMBL" id="FNVO01000014">
    <property type="protein sequence ID" value="SEG81369.1"/>
    <property type="molecule type" value="Genomic_DNA"/>
</dbReference>
<dbReference type="InterPro" id="IPR002397">
    <property type="entry name" value="Cyt_P450_B"/>
</dbReference>
<evidence type="ECO:0000256" key="1">
    <source>
        <dbReference type="ARBA" id="ARBA00010617"/>
    </source>
</evidence>
<dbReference type="SUPFAM" id="SSF48264">
    <property type="entry name" value="Cytochrome P450"/>
    <property type="match status" value="1"/>
</dbReference>
<proteinExistence type="inferred from homology"/>
<dbReference type="Proteomes" id="UP000236723">
    <property type="component" value="Unassembled WGS sequence"/>
</dbReference>
<dbReference type="PANTHER" id="PTHR46696:SF1">
    <property type="entry name" value="CYTOCHROME P450 YJIB-RELATED"/>
    <property type="match status" value="1"/>
</dbReference>
<gene>
    <name evidence="3" type="ORF">SAMN04489712_11439</name>
</gene>
<evidence type="ECO:0000313" key="3">
    <source>
        <dbReference type="EMBL" id="SEG81369.1"/>
    </source>
</evidence>
<dbReference type="InterPro" id="IPR017972">
    <property type="entry name" value="Cyt_P450_CS"/>
</dbReference>
<dbReference type="OrthoDB" id="4133219at2"/>
<dbReference type="GO" id="GO:0004497">
    <property type="term" value="F:monooxygenase activity"/>
    <property type="evidence" value="ECO:0007669"/>
    <property type="project" value="InterPro"/>
</dbReference>
<evidence type="ECO:0000313" key="4">
    <source>
        <dbReference type="Proteomes" id="UP000236723"/>
    </source>
</evidence>
<feature type="region of interest" description="Disordered" evidence="2">
    <location>
        <begin position="423"/>
        <end position="446"/>
    </location>
</feature>
<comment type="similarity">
    <text evidence="1">Belongs to the cytochrome P450 family.</text>
</comment>
<dbReference type="Gene3D" id="1.10.630.10">
    <property type="entry name" value="Cytochrome P450"/>
    <property type="match status" value="1"/>
</dbReference>
<dbReference type="RefSeq" id="WP_103941326.1">
    <property type="nucleotide sequence ID" value="NZ_FNVO01000014.1"/>
</dbReference>
<reference evidence="4" key="1">
    <citation type="submission" date="2016-10" db="EMBL/GenBank/DDBJ databases">
        <authorList>
            <person name="Varghese N."/>
            <person name="Submissions S."/>
        </authorList>
    </citation>
    <scope>NUCLEOTIDE SEQUENCE [LARGE SCALE GENOMIC DNA]</scope>
    <source>
        <strain evidence="4">DSM 43163</strain>
    </source>
</reference>
<dbReference type="AlphaFoldDB" id="A0A1H6D7U8"/>
<sequence>MDHQPTSVYSPLTLAATEPLLTRDFDARPALVYERLRAKYGAVAPVDVHGVPAWMVLGYAEALEVLRNERGVWSKSIDNWRAYAEGRVPADWALLPFHASGGVPYTSGRVHAHLRGAWTTALRPFQDRTQPQARRMESEVRRYADELISLMAAGGRSGWADLSAQYSRPLIVMVFNLLVGFGAATDDVLMDMWRLMDGTPDSAEAMVRLTEMIGQAVTAKDRQPGDDLPSYMMAAGLTVEQATTETIMLMGALGDMTSSLICNAIVEVILDTAGARASLAAGMIRETVNRAAMASPPNPNLTFRYATADTMIGDTAIAAGDPVMLSLAAAHADHRFADPLDLSSVHSSRAHLSWGAGAHQCPADDLATTLVSIAVERLFERMAALELALPPDQLPWRSSLVMRGLRSLPVRFQVVESFTPSARAGSLGATGEPGGAEAGQSLQGGSRSALTRLMRSLLRQSSR</sequence>
<dbReference type="PROSITE" id="PS00086">
    <property type="entry name" value="CYTOCHROME_P450"/>
    <property type="match status" value="1"/>
</dbReference>
<evidence type="ECO:0000256" key="2">
    <source>
        <dbReference type="SAM" id="MobiDB-lite"/>
    </source>
</evidence>
<dbReference type="GO" id="GO:0005506">
    <property type="term" value="F:iron ion binding"/>
    <property type="evidence" value="ECO:0007669"/>
    <property type="project" value="InterPro"/>
</dbReference>
<dbReference type="GO" id="GO:0020037">
    <property type="term" value="F:heme binding"/>
    <property type="evidence" value="ECO:0007669"/>
    <property type="project" value="InterPro"/>
</dbReference>
<dbReference type="PRINTS" id="PR00359">
    <property type="entry name" value="BP450"/>
</dbReference>
<dbReference type="InterPro" id="IPR036396">
    <property type="entry name" value="Cyt_P450_sf"/>
</dbReference>
<protein>
    <submittedName>
        <fullName evidence="3">Cytochrome P450</fullName>
    </submittedName>
</protein>
<accession>A0A1H6D7U8</accession>
<dbReference type="PANTHER" id="PTHR46696">
    <property type="entry name" value="P450, PUTATIVE (EUROFUNG)-RELATED"/>
    <property type="match status" value="1"/>
</dbReference>
<name>A0A1H6D7U8_9ACTN</name>